<feature type="region of interest" description="Disordered" evidence="1">
    <location>
        <begin position="346"/>
        <end position="375"/>
    </location>
</feature>
<evidence type="ECO:0000313" key="2">
    <source>
        <dbReference type="EMBL" id="CAD7569380.1"/>
    </source>
</evidence>
<sequence length="702" mass="78679">MPHELCGKNGGGGGGRGEMSRSEGTESLLRLLAIMFIITPQLTLSSYPVFGTKRYGRSTGQPHRQSSTWGVPAAIPLQPFQHPPQSHAPIPYGYSSASYYSPDPVVNYPYVQDYLDVNDFYYVPEPSPYGGYIPRESTNVNYAAYQPVMSYYYGDAHQQPNYGYYGYEQGNDPVDDIQEEIQEEEREERGESLPIGQETWFEGGGTNSQKDSMSDANAAFLQNLILSQLYNDAAGGNRAAISGVRHQQPQPYYGLPYYDDENAKDDDVWVYGDVNDGGSYDGYYNTNGNQNVEDEDVRELKSLVKKNYRKNSAKKQEGQSLGKSPMYVVPVISTERSDQADYEPTWFGNDEGPMNSKNGPENGSLYSKREQDDESNTLYRTDKIYKKKQEFSEFGTWIPSRGTAINFTDRKTTGGLKERKSRPNKSADVVTTRTTTSPLPETTPTDVTTTTSTESPEFDARRGQKEVPLLRPANPVRHPFTAPVMDRLMTRGQSAHYATSVYDTIKQLLSMEQGLRKLVWHCSGEEGRGEGYDWLHFPRKPVGATSPGDLGFDPAPSYFPRRFHPLFPSSFWQNPPFTRRANDASVEWGSKISDHSRPQKRFVSNEESLVEELSSLKKLAEKTTPVHPTKIRTSISPSSAVELNTTSALANYATEAGRFLIEQRFVAFCSVTAHGSHNLPPRNTELNEPGSMSLIYHNPLPF</sequence>
<feature type="region of interest" description="Disordered" evidence="1">
    <location>
        <begin position="1"/>
        <end position="22"/>
    </location>
</feature>
<dbReference type="AlphaFoldDB" id="A0A7R9IZ69"/>
<dbReference type="EMBL" id="OE179651">
    <property type="protein sequence ID" value="CAD7569380.1"/>
    <property type="molecule type" value="Genomic_DNA"/>
</dbReference>
<feature type="compositionally biased region" description="Gly residues" evidence="1">
    <location>
        <begin position="8"/>
        <end position="17"/>
    </location>
</feature>
<feature type="compositionally biased region" description="Basic and acidic residues" evidence="1">
    <location>
        <begin position="408"/>
        <end position="418"/>
    </location>
</feature>
<feature type="compositionally biased region" description="Polar residues" evidence="1">
    <location>
        <begin position="355"/>
        <end position="365"/>
    </location>
</feature>
<name>A0A7R9IZ69_TIMCA</name>
<evidence type="ECO:0000256" key="1">
    <source>
        <dbReference type="SAM" id="MobiDB-lite"/>
    </source>
</evidence>
<reference evidence="2" key="1">
    <citation type="submission" date="2020-11" db="EMBL/GenBank/DDBJ databases">
        <authorList>
            <person name="Tran Van P."/>
        </authorList>
    </citation>
    <scope>NUCLEOTIDE SEQUENCE</scope>
</reference>
<proteinExistence type="predicted"/>
<feature type="region of interest" description="Disordered" evidence="1">
    <location>
        <begin position="408"/>
        <end position="464"/>
    </location>
</feature>
<protein>
    <submittedName>
        <fullName evidence="2">(California timema) hypothetical protein</fullName>
    </submittedName>
</protein>
<accession>A0A7R9IZ69</accession>
<feature type="compositionally biased region" description="Low complexity" evidence="1">
    <location>
        <begin position="431"/>
        <end position="455"/>
    </location>
</feature>
<organism evidence="2">
    <name type="scientific">Timema californicum</name>
    <name type="common">California timema</name>
    <name type="synonym">Walking stick</name>
    <dbReference type="NCBI Taxonomy" id="61474"/>
    <lineage>
        <taxon>Eukaryota</taxon>
        <taxon>Metazoa</taxon>
        <taxon>Ecdysozoa</taxon>
        <taxon>Arthropoda</taxon>
        <taxon>Hexapoda</taxon>
        <taxon>Insecta</taxon>
        <taxon>Pterygota</taxon>
        <taxon>Neoptera</taxon>
        <taxon>Polyneoptera</taxon>
        <taxon>Phasmatodea</taxon>
        <taxon>Timematodea</taxon>
        <taxon>Timematoidea</taxon>
        <taxon>Timematidae</taxon>
        <taxon>Timema</taxon>
    </lineage>
</organism>
<gene>
    <name evidence="2" type="ORF">TCMB3V08_LOCUS2119</name>
</gene>